<organism evidence="3 4">
    <name type="scientific">Streptomyces chiangmaiensis</name>
    <dbReference type="NCBI Taxonomy" id="766497"/>
    <lineage>
        <taxon>Bacteria</taxon>
        <taxon>Bacillati</taxon>
        <taxon>Actinomycetota</taxon>
        <taxon>Actinomycetes</taxon>
        <taxon>Kitasatosporales</taxon>
        <taxon>Streptomycetaceae</taxon>
        <taxon>Streptomyces</taxon>
    </lineage>
</organism>
<dbReference type="RefSeq" id="WP_329509833.1">
    <property type="nucleotide sequence ID" value="NZ_BAAAYZ010000132.1"/>
</dbReference>
<comment type="caution">
    <text evidence="3">The sequence shown here is derived from an EMBL/GenBank/DDBJ whole genome shotgun (WGS) entry which is preliminary data.</text>
</comment>
<dbReference type="Proteomes" id="UP001333996">
    <property type="component" value="Unassembled WGS sequence"/>
</dbReference>
<dbReference type="EMBL" id="JAYWVC010000108">
    <property type="protein sequence ID" value="MED7825423.1"/>
    <property type="molecule type" value="Genomic_DNA"/>
</dbReference>
<name>A0ABU7FPR9_9ACTN</name>
<keyword evidence="2" id="KW-0812">Transmembrane</keyword>
<feature type="compositionally biased region" description="Basic and acidic residues" evidence="1">
    <location>
        <begin position="55"/>
        <end position="72"/>
    </location>
</feature>
<proteinExistence type="predicted"/>
<evidence type="ECO:0000256" key="2">
    <source>
        <dbReference type="SAM" id="Phobius"/>
    </source>
</evidence>
<evidence type="ECO:0008006" key="5">
    <source>
        <dbReference type="Google" id="ProtNLM"/>
    </source>
</evidence>
<evidence type="ECO:0000313" key="3">
    <source>
        <dbReference type="EMBL" id="MED7825423.1"/>
    </source>
</evidence>
<keyword evidence="2" id="KW-1133">Transmembrane helix</keyword>
<evidence type="ECO:0000313" key="4">
    <source>
        <dbReference type="Proteomes" id="UP001333996"/>
    </source>
</evidence>
<reference evidence="3" key="1">
    <citation type="submission" date="2024-01" db="EMBL/GenBank/DDBJ databases">
        <title>First draft genome sequence data of TA4-1, the type strain of Gram-positive actinobacterium Streptomyces chiangmaiensis.</title>
        <authorList>
            <person name="Yasawong M."/>
            <person name="Nantapong N."/>
        </authorList>
    </citation>
    <scope>NUCLEOTIDE SEQUENCE</scope>
    <source>
        <strain evidence="3">TA4-1</strain>
    </source>
</reference>
<keyword evidence="2" id="KW-0472">Membrane</keyword>
<feature type="transmembrane region" description="Helical" evidence="2">
    <location>
        <begin position="26"/>
        <end position="45"/>
    </location>
</feature>
<sequence>MNPKLLTGIAVAAVVAVVLLRLGVPPYVLLLIALVAACPLGIAFIRGGQGGHGGGPHEREGEENPEHDHGDRGGTGLTKKGPPRH</sequence>
<accession>A0ABU7FPR9</accession>
<protein>
    <recommendedName>
        <fullName evidence="5">DUF2933 domain-containing protein</fullName>
    </recommendedName>
</protein>
<keyword evidence="4" id="KW-1185">Reference proteome</keyword>
<gene>
    <name evidence="3" type="ORF">VXC91_26405</name>
</gene>
<feature type="region of interest" description="Disordered" evidence="1">
    <location>
        <begin position="49"/>
        <end position="85"/>
    </location>
</feature>
<evidence type="ECO:0000256" key="1">
    <source>
        <dbReference type="SAM" id="MobiDB-lite"/>
    </source>
</evidence>